<protein>
    <submittedName>
        <fullName evidence="1">Uncharacterized protein</fullName>
    </submittedName>
</protein>
<organism evidence="1 2">
    <name type="scientific">Acidithiobacillus marinus</name>
    <dbReference type="NCBI Taxonomy" id="187490"/>
    <lineage>
        <taxon>Bacteria</taxon>
        <taxon>Pseudomonadati</taxon>
        <taxon>Pseudomonadota</taxon>
        <taxon>Acidithiobacillia</taxon>
        <taxon>Acidithiobacillales</taxon>
        <taxon>Acidithiobacillaceae</taxon>
        <taxon>Acidithiobacillus</taxon>
    </lineage>
</organism>
<evidence type="ECO:0000313" key="1">
    <source>
        <dbReference type="EMBL" id="PKY11757.1"/>
    </source>
</evidence>
<sequence>MSPDRKILTIEEFADDRQIQKTSSRAPVPAGSDPNMTEYLRTQLDRTIAALGEIDETLELHGRILDTYQPKSNEKIGLFWERSERRLNNALQPRMVRWLMRQFSGQYRWFYTFLPLKALSRKAKSKGGWGLGVEQTRESLNRIQDLIEHRRLILHQWVGLSRSLSHAENYISDLERERASLREAIPKGPFYEQSLKYNRPLE</sequence>
<proteinExistence type="predicted"/>
<evidence type="ECO:0000313" key="2">
    <source>
        <dbReference type="Proteomes" id="UP000234329"/>
    </source>
</evidence>
<dbReference type="RefSeq" id="WP_101536898.1">
    <property type="nucleotide sequence ID" value="NZ_MXAV01000007.1"/>
</dbReference>
<dbReference type="InParanoid" id="A0A2I1DPG0"/>
<reference evidence="1 2" key="1">
    <citation type="submission" date="2017-03" db="EMBL/GenBank/DDBJ databases">
        <title>Draft genime sequence of the acidophilic sulfur-oxidizing bacterium Acidithiobacillus sp. SH, isolated from seawater.</title>
        <authorList>
            <person name="Sharmin S."/>
            <person name="Tokuhisa M."/>
            <person name="Kanao T."/>
            <person name="Kamimura K."/>
        </authorList>
    </citation>
    <scope>NUCLEOTIDE SEQUENCE [LARGE SCALE GENOMIC DNA]</scope>
    <source>
        <strain evidence="1 2">SH</strain>
    </source>
</reference>
<name>A0A2I1DPG0_9PROT</name>
<comment type="caution">
    <text evidence="1">The sequence shown here is derived from an EMBL/GenBank/DDBJ whole genome shotgun (WGS) entry which is preliminary data.</text>
</comment>
<dbReference type="Proteomes" id="UP000234329">
    <property type="component" value="Unassembled WGS sequence"/>
</dbReference>
<dbReference type="OrthoDB" id="5298631at2"/>
<keyword evidence="2" id="KW-1185">Reference proteome</keyword>
<accession>A0A2I1DPG0</accession>
<dbReference type="AlphaFoldDB" id="A0A2I1DPG0"/>
<dbReference type="EMBL" id="MXAV01000007">
    <property type="protein sequence ID" value="PKY11757.1"/>
    <property type="molecule type" value="Genomic_DNA"/>
</dbReference>
<gene>
    <name evidence="1" type="ORF">B1757_02905</name>
</gene>